<evidence type="ECO:0000313" key="2">
    <source>
        <dbReference type="Proteomes" id="UP001276659"/>
    </source>
</evidence>
<name>A0AAD9Z053_9LECA</name>
<evidence type="ECO:0000313" key="1">
    <source>
        <dbReference type="EMBL" id="KAK3168501.1"/>
    </source>
</evidence>
<organism evidence="1 2">
    <name type="scientific">Lepraria neglecta</name>
    <dbReference type="NCBI Taxonomy" id="209136"/>
    <lineage>
        <taxon>Eukaryota</taxon>
        <taxon>Fungi</taxon>
        <taxon>Dikarya</taxon>
        <taxon>Ascomycota</taxon>
        <taxon>Pezizomycotina</taxon>
        <taxon>Lecanoromycetes</taxon>
        <taxon>OSLEUM clade</taxon>
        <taxon>Lecanoromycetidae</taxon>
        <taxon>Lecanorales</taxon>
        <taxon>Lecanorineae</taxon>
        <taxon>Stereocaulaceae</taxon>
        <taxon>Lepraria</taxon>
    </lineage>
</organism>
<sequence length="204" mass="23162">MDHLPVPQDPILPLSEVPYLCIAPYDITVPFLTYPRSKGKPWMVPDMGQVPHEQHEKLFPSPVSELECFLQTWLFFGLLAELLGTLYDHDTFVVKSAHDGDPILSTKELQALIEKRIAWIVIQENTTQKQFYEHTGKCIDITWKALRVDFNSTVKYSIASVAEFLASAISKAHLTAFPGVVRCQKPFAKGFYTQEIKDRMVGAH</sequence>
<keyword evidence="2" id="KW-1185">Reference proteome</keyword>
<accession>A0AAD9Z053</accession>
<gene>
    <name evidence="1" type="ORF">OEA41_004949</name>
</gene>
<protein>
    <submittedName>
        <fullName evidence="1">Uncharacterized protein</fullName>
    </submittedName>
</protein>
<dbReference type="AlphaFoldDB" id="A0AAD9Z053"/>
<comment type="caution">
    <text evidence="1">The sequence shown here is derived from an EMBL/GenBank/DDBJ whole genome shotgun (WGS) entry which is preliminary data.</text>
</comment>
<dbReference type="Proteomes" id="UP001276659">
    <property type="component" value="Unassembled WGS sequence"/>
</dbReference>
<reference evidence="1" key="1">
    <citation type="submission" date="2022-11" db="EMBL/GenBank/DDBJ databases">
        <title>Chromosomal genome sequence assembly and mating type (MAT) locus characterization of the leprose asexual lichenized fungus Lepraria neglecta (Nyl.) Erichsen.</title>
        <authorList>
            <person name="Allen J.L."/>
            <person name="Pfeffer B."/>
        </authorList>
    </citation>
    <scope>NUCLEOTIDE SEQUENCE</scope>
    <source>
        <strain evidence="1">Allen 5258</strain>
    </source>
</reference>
<dbReference type="EMBL" id="JASNWA010000010">
    <property type="protein sequence ID" value="KAK3168501.1"/>
    <property type="molecule type" value="Genomic_DNA"/>
</dbReference>
<proteinExistence type="predicted"/>